<dbReference type="PANTHER" id="PTHR22884">
    <property type="entry name" value="SET DOMAIN PROTEINS"/>
    <property type="match status" value="1"/>
</dbReference>
<dbReference type="InterPro" id="IPR001214">
    <property type="entry name" value="SET_dom"/>
</dbReference>
<comment type="caution">
    <text evidence="21">The sequence shown here is derived from an EMBL/GenBank/DDBJ whole genome shotgun (WGS) entry which is preliminary data.</text>
</comment>
<dbReference type="EC" id="2.1.1.359" evidence="4"/>
<dbReference type="Gene3D" id="2.20.70.10">
    <property type="match status" value="1"/>
</dbReference>
<feature type="compositionally biased region" description="Basic and acidic residues" evidence="16">
    <location>
        <begin position="82"/>
        <end position="93"/>
    </location>
</feature>
<dbReference type="Pfam" id="PF00397">
    <property type="entry name" value="WW"/>
    <property type="match status" value="1"/>
</dbReference>
<feature type="compositionally biased region" description="Basic and acidic residues" evidence="16">
    <location>
        <begin position="861"/>
        <end position="905"/>
    </location>
</feature>
<keyword evidence="7" id="KW-0678">Repressor</keyword>
<evidence type="ECO:0000259" key="17">
    <source>
        <dbReference type="PROSITE" id="PS50020"/>
    </source>
</evidence>
<dbReference type="SMART" id="SM00508">
    <property type="entry name" value="PostSET"/>
    <property type="match status" value="1"/>
</dbReference>
<feature type="compositionally biased region" description="Pro residues" evidence="16">
    <location>
        <begin position="842"/>
        <end position="851"/>
    </location>
</feature>
<accession>A0A086T6H0</accession>
<evidence type="ECO:0000256" key="7">
    <source>
        <dbReference type="ARBA" id="ARBA00022491"/>
    </source>
</evidence>
<feature type="domain" description="AWS" evidence="20">
    <location>
        <begin position="122"/>
        <end position="176"/>
    </location>
</feature>
<protein>
    <recommendedName>
        <fullName evidence="5">Histone-lysine N-methyltransferase, H3 lysine-36 specific</fullName>
        <ecNumber evidence="4">2.1.1.359</ecNumber>
    </recommendedName>
    <alternativeName>
        <fullName evidence="14">SET domain-containing protein 2</fullName>
    </alternativeName>
</protein>
<proteinExistence type="predicted"/>
<keyword evidence="11" id="KW-0805">Transcription regulation</keyword>
<dbReference type="FunFam" id="2.170.270.10:FF:000033">
    <property type="entry name" value="Histone-lysine N-methyltransferase"/>
    <property type="match status" value="1"/>
</dbReference>
<dbReference type="Pfam" id="PF00856">
    <property type="entry name" value="SET"/>
    <property type="match status" value="1"/>
</dbReference>
<dbReference type="InterPro" id="IPR003616">
    <property type="entry name" value="Post-SET_dom"/>
</dbReference>
<feature type="compositionally biased region" description="Polar residues" evidence="16">
    <location>
        <begin position="56"/>
        <end position="68"/>
    </location>
</feature>
<feature type="compositionally biased region" description="Basic and acidic residues" evidence="16">
    <location>
        <begin position="744"/>
        <end position="769"/>
    </location>
</feature>
<dbReference type="GO" id="GO:0005634">
    <property type="term" value="C:nucleus"/>
    <property type="evidence" value="ECO:0007669"/>
    <property type="project" value="UniProtKB-SubCell"/>
</dbReference>
<keyword evidence="6" id="KW-0158">Chromosome</keyword>
<comment type="subcellular location">
    <subcellularLocation>
        <location evidence="3">Chromosome</location>
    </subcellularLocation>
    <subcellularLocation>
        <location evidence="2">Nucleus</location>
    </subcellularLocation>
</comment>
<dbReference type="PROSITE" id="PS51568">
    <property type="entry name" value="SAM_MT43_SET2_1"/>
    <property type="match status" value="1"/>
</dbReference>
<dbReference type="InterPro" id="IPR038190">
    <property type="entry name" value="SRI_sf"/>
</dbReference>
<dbReference type="InterPro" id="IPR006560">
    <property type="entry name" value="AWS_dom"/>
</dbReference>
<feature type="region of interest" description="Disordered" evidence="16">
    <location>
        <begin position="505"/>
        <end position="547"/>
    </location>
</feature>
<dbReference type="SUPFAM" id="SSF82199">
    <property type="entry name" value="SET domain"/>
    <property type="match status" value="1"/>
</dbReference>
<dbReference type="GO" id="GO:0005694">
    <property type="term" value="C:chromosome"/>
    <property type="evidence" value="ECO:0007669"/>
    <property type="project" value="UniProtKB-SubCell"/>
</dbReference>
<dbReference type="OrthoDB" id="422362at2759"/>
<dbReference type="InterPro" id="IPR001202">
    <property type="entry name" value="WW_dom"/>
</dbReference>
<feature type="region of interest" description="Disordered" evidence="16">
    <location>
        <begin position="1"/>
        <end position="93"/>
    </location>
</feature>
<dbReference type="AlphaFoldDB" id="A0A086T6H0"/>
<sequence length="921" mass="103521">MEDDEYATSKMGGIRLEDGATNGVHPGSGSPAAISKVEPRGDEAQSPALSHDGSKSRSGSAETPNSQRPPKLSRKTSQKNEQPSREPVIYRDLPDATEDSCKTFQVIPDCLYGSKHLGATDNDAFDCDCNPEWRDGENVACGEDSDCINRATKMECSMSAGNCGGGCQNQRFQRREYARVSVIKTDKKGYGLRSDAELHAHDFIFEYIGEVINEPTFRRRMLQYDEEGIRHFYFMSLNKNEFVDATKKGNLGRFCNHSCNPNCYVDKWVVGDKLRMGIFALRKIRPGEELVFNYNVDRYGAKPQPCYCGEPNCIGFIGGKTQTERATKLPQATVEALGIDGGDGWDTSVAKKPRRKRADEDDEEYVSSIQPRSLDEDDARKVMATLMQCKEKWIAVKLLERIQRCDEERVIHCVMRMHAYQILKTVLNTFWDDHNVVLQVLSILDKFPRLTRNKIQDSKIEISIEPLTRSEHEDVASTAQKLLSDWSKLEVAYRIKRRQLDSTTPSVNAFDDRRGAARDEETTQAKTASPSTIDAPKGPRSNQPQRNNSYAYFNARQRQRPFQGNQSSLPAGWSSTKDATGRTYYFDKQGHTTWTRPTKPAAESTVNKAAQEKLAIQDIIKRVTTEGTTTKQPAVRTPQARESPVPGASKQEKWRSLPVEKQMKIYENTIFPHIRHVLDKFRHKLPKDELKRFGKDISKKLVSSDYKNNRVEDPSVELSERQAQKIKKYVKEFLDKAVVKYNSHQDRKLAQDGKQPGKGDGEGREKEPNHGSSTTPADSPPVAGLNGDSGVLTDADNGGTPSDTDRKRKRDDDDVADSAGVTPSDSRDLKRLREVSDRQGDTPPPPPPPPAEAGMDDVAMEEQRALREQEEDLMRENEEAQRLEDEASKTQRMEHAADEAKKDVDAAGGPRPARNQEVMSR</sequence>
<keyword evidence="12" id="KW-0804">Transcription</keyword>
<evidence type="ECO:0000256" key="1">
    <source>
        <dbReference type="ARBA" id="ARBA00003901"/>
    </source>
</evidence>
<dbReference type="Pfam" id="PF08236">
    <property type="entry name" value="SRI"/>
    <property type="match status" value="1"/>
</dbReference>
<evidence type="ECO:0000256" key="13">
    <source>
        <dbReference type="ARBA" id="ARBA00023242"/>
    </source>
</evidence>
<evidence type="ECO:0000256" key="16">
    <source>
        <dbReference type="SAM" id="MobiDB-lite"/>
    </source>
</evidence>
<dbReference type="HOGENOM" id="CLU_008492_0_0_1"/>
<feature type="compositionally biased region" description="Basic and acidic residues" evidence="16">
    <location>
        <begin position="803"/>
        <end position="812"/>
    </location>
</feature>
<dbReference type="PROSITE" id="PS50020">
    <property type="entry name" value="WW_DOMAIN_2"/>
    <property type="match status" value="1"/>
</dbReference>
<evidence type="ECO:0000259" key="19">
    <source>
        <dbReference type="PROSITE" id="PS50868"/>
    </source>
</evidence>
<feature type="compositionally biased region" description="Basic and acidic residues" evidence="16">
    <location>
        <begin position="825"/>
        <end position="840"/>
    </location>
</feature>
<keyword evidence="10" id="KW-0949">S-adenosyl-L-methionine</keyword>
<dbReference type="GO" id="GO:0032259">
    <property type="term" value="P:methylation"/>
    <property type="evidence" value="ECO:0007669"/>
    <property type="project" value="UniProtKB-KW"/>
</dbReference>
<evidence type="ECO:0000256" key="9">
    <source>
        <dbReference type="ARBA" id="ARBA00022679"/>
    </source>
</evidence>
<dbReference type="Pfam" id="PF08711">
    <property type="entry name" value="Med26"/>
    <property type="match status" value="1"/>
</dbReference>
<evidence type="ECO:0000256" key="3">
    <source>
        <dbReference type="ARBA" id="ARBA00004286"/>
    </source>
</evidence>
<keyword evidence="22" id="KW-1185">Reference proteome</keyword>
<evidence type="ECO:0000313" key="22">
    <source>
        <dbReference type="Proteomes" id="UP000029964"/>
    </source>
</evidence>
<dbReference type="CDD" id="cd00201">
    <property type="entry name" value="WW"/>
    <property type="match status" value="1"/>
</dbReference>
<keyword evidence="8 21" id="KW-0489">Methyltransferase</keyword>
<feature type="domain" description="SET" evidence="18">
    <location>
        <begin position="178"/>
        <end position="295"/>
    </location>
</feature>
<name>A0A086T6H0_HAPC1</name>
<dbReference type="GO" id="GO:0006355">
    <property type="term" value="P:regulation of DNA-templated transcription"/>
    <property type="evidence" value="ECO:0007669"/>
    <property type="project" value="InterPro"/>
</dbReference>
<dbReference type="SUPFAM" id="SSF47676">
    <property type="entry name" value="Conserved domain common to transcription factors TFIIS, elongin A, CRSP70"/>
    <property type="match status" value="1"/>
</dbReference>
<feature type="domain" description="Post-SET" evidence="19">
    <location>
        <begin position="302"/>
        <end position="318"/>
    </location>
</feature>
<evidence type="ECO:0000256" key="15">
    <source>
        <dbReference type="ARBA" id="ARBA00047545"/>
    </source>
</evidence>
<dbReference type="InterPro" id="IPR046341">
    <property type="entry name" value="SET_dom_sf"/>
</dbReference>
<dbReference type="PROSITE" id="PS50280">
    <property type="entry name" value="SET"/>
    <property type="match status" value="1"/>
</dbReference>
<dbReference type="InterPro" id="IPR035441">
    <property type="entry name" value="TFIIS/LEDGF_dom_sf"/>
</dbReference>
<evidence type="ECO:0000256" key="5">
    <source>
        <dbReference type="ARBA" id="ARBA00018028"/>
    </source>
</evidence>
<evidence type="ECO:0000256" key="4">
    <source>
        <dbReference type="ARBA" id="ARBA00012178"/>
    </source>
</evidence>
<comment type="catalytic activity">
    <reaction evidence="15">
        <text>L-lysyl(36)-[histone H3] + 3 S-adenosyl-L-methionine = N(6),N(6),N(6)-trimethyl-L-lysyl(36)-[histone H3] + 3 S-adenosyl-L-homocysteine + 3 H(+)</text>
        <dbReference type="Rhea" id="RHEA:60324"/>
        <dbReference type="Rhea" id="RHEA-COMP:9785"/>
        <dbReference type="Rhea" id="RHEA-COMP:15536"/>
        <dbReference type="ChEBI" id="CHEBI:15378"/>
        <dbReference type="ChEBI" id="CHEBI:29969"/>
        <dbReference type="ChEBI" id="CHEBI:57856"/>
        <dbReference type="ChEBI" id="CHEBI:59789"/>
        <dbReference type="ChEBI" id="CHEBI:61961"/>
        <dbReference type="EC" id="2.1.1.359"/>
    </reaction>
</comment>
<evidence type="ECO:0000256" key="14">
    <source>
        <dbReference type="ARBA" id="ARBA00030091"/>
    </source>
</evidence>
<dbReference type="InterPro" id="IPR050777">
    <property type="entry name" value="SET2_Histone-Lys_MeTrsfase"/>
</dbReference>
<organism evidence="21 22">
    <name type="scientific">Hapsidospora chrysogenum (strain ATCC 11550 / CBS 779.69 / DSM 880 / IAM 14645 / JCM 23072 / IMI 49137)</name>
    <name type="common">Acremonium chrysogenum</name>
    <dbReference type="NCBI Taxonomy" id="857340"/>
    <lineage>
        <taxon>Eukaryota</taxon>
        <taxon>Fungi</taxon>
        <taxon>Dikarya</taxon>
        <taxon>Ascomycota</taxon>
        <taxon>Pezizomycotina</taxon>
        <taxon>Sordariomycetes</taxon>
        <taxon>Hypocreomycetidae</taxon>
        <taxon>Hypocreales</taxon>
        <taxon>Bionectriaceae</taxon>
        <taxon>Hapsidospora</taxon>
    </lineage>
</organism>
<gene>
    <name evidence="21" type="ORF">ACRE_042520</name>
</gene>
<comment type="function">
    <text evidence="1">Histone methyltransferase that trimethylates histone H3 'Lys-36' forming H3K36me3. Involved in transcription elongation as well as in transcription repression.</text>
</comment>
<dbReference type="InterPro" id="IPR013257">
    <property type="entry name" value="SRI"/>
</dbReference>
<feature type="region of interest" description="Disordered" evidence="16">
    <location>
        <begin position="625"/>
        <end position="654"/>
    </location>
</feature>
<feature type="region of interest" description="Disordered" evidence="16">
    <location>
        <begin position="744"/>
        <end position="921"/>
    </location>
</feature>
<dbReference type="PROSITE" id="PS51215">
    <property type="entry name" value="AWS"/>
    <property type="match status" value="1"/>
</dbReference>
<evidence type="ECO:0000256" key="10">
    <source>
        <dbReference type="ARBA" id="ARBA00022691"/>
    </source>
</evidence>
<dbReference type="EMBL" id="JPKY01000040">
    <property type="protein sequence ID" value="KFH44952.1"/>
    <property type="molecule type" value="Genomic_DNA"/>
</dbReference>
<keyword evidence="9 21" id="KW-0808">Transferase</keyword>
<feature type="compositionally biased region" description="Basic and acidic residues" evidence="16">
    <location>
        <begin position="510"/>
        <end position="523"/>
    </location>
</feature>
<dbReference type="SMART" id="SM00317">
    <property type="entry name" value="SET"/>
    <property type="match status" value="1"/>
</dbReference>
<dbReference type="STRING" id="857340.A0A086T6H0"/>
<evidence type="ECO:0000256" key="8">
    <source>
        <dbReference type="ARBA" id="ARBA00022603"/>
    </source>
</evidence>
<evidence type="ECO:0000259" key="18">
    <source>
        <dbReference type="PROSITE" id="PS50280"/>
    </source>
</evidence>
<dbReference type="Pfam" id="PF17907">
    <property type="entry name" value="AWS"/>
    <property type="match status" value="1"/>
</dbReference>
<dbReference type="CDD" id="cd19172">
    <property type="entry name" value="SET_SETD2"/>
    <property type="match status" value="1"/>
</dbReference>
<dbReference type="GO" id="GO:0140955">
    <property type="term" value="F:histone H3K36 trimethyltransferase activity"/>
    <property type="evidence" value="ECO:0007669"/>
    <property type="project" value="UniProtKB-EC"/>
</dbReference>
<dbReference type="SUPFAM" id="SSF51045">
    <property type="entry name" value="WW domain"/>
    <property type="match status" value="1"/>
</dbReference>
<dbReference type="PROSITE" id="PS50868">
    <property type="entry name" value="POST_SET"/>
    <property type="match status" value="1"/>
</dbReference>
<evidence type="ECO:0000259" key="20">
    <source>
        <dbReference type="PROSITE" id="PS51215"/>
    </source>
</evidence>
<evidence type="ECO:0000256" key="11">
    <source>
        <dbReference type="ARBA" id="ARBA00023015"/>
    </source>
</evidence>
<evidence type="ECO:0000313" key="21">
    <source>
        <dbReference type="EMBL" id="KFH44952.1"/>
    </source>
</evidence>
<dbReference type="InterPro" id="IPR044437">
    <property type="entry name" value="SETD2/Set2_SET"/>
</dbReference>
<dbReference type="Proteomes" id="UP000029964">
    <property type="component" value="Unassembled WGS sequence"/>
</dbReference>
<dbReference type="PROSITE" id="PS01159">
    <property type="entry name" value="WW_DOMAIN_1"/>
    <property type="match status" value="1"/>
</dbReference>
<dbReference type="Gene3D" id="1.10.1740.100">
    <property type="entry name" value="Set2, Rpb1 interacting domain"/>
    <property type="match status" value="1"/>
</dbReference>
<dbReference type="InterPro" id="IPR036020">
    <property type="entry name" value="WW_dom_sf"/>
</dbReference>
<evidence type="ECO:0000256" key="2">
    <source>
        <dbReference type="ARBA" id="ARBA00004123"/>
    </source>
</evidence>
<dbReference type="SMART" id="SM00456">
    <property type="entry name" value="WW"/>
    <property type="match status" value="1"/>
</dbReference>
<evidence type="ECO:0000256" key="12">
    <source>
        <dbReference type="ARBA" id="ARBA00023163"/>
    </source>
</evidence>
<dbReference type="FunFam" id="1.10.1740.100:FF:000002">
    <property type="entry name" value="Histone-lysine N-methyltransferase"/>
    <property type="match status" value="1"/>
</dbReference>
<dbReference type="InterPro" id="IPR017923">
    <property type="entry name" value="TFIIS_N"/>
</dbReference>
<reference evidence="22" key="1">
    <citation type="journal article" date="2014" name="Genome Announc.">
        <title>Genome sequence and annotation of Acremonium chrysogenum, producer of the beta-lactam antibiotic cephalosporin C.</title>
        <authorList>
            <person name="Terfehr D."/>
            <person name="Dahlmann T.A."/>
            <person name="Specht T."/>
            <person name="Zadra I."/>
            <person name="Kuernsteiner H."/>
            <person name="Kueck U."/>
        </authorList>
    </citation>
    <scope>NUCLEOTIDE SEQUENCE [LARGE SCALE GENOMIC DNA]</scope>
    <source>
        <strain evidence="22">ATCC 11550 / CBS 779.69 / DSM 880 / IAM 14645 / JCM 23072 / IMI 49137</strain>
    </source>
</reference>
<keyword evidence="13" id="KW-0539">Nucleus</keyword>
<feature type="domain" description="WW" evidence="17">
    <location>
        <begin position="567"/>
        <end position="599"/>
    </location>
</feature>
<evidence type="ECO:0000256" key="6">
    <source>
        <dbReference type="ARBA" id="ARBA00022454"/>
    </source>
</evidence>
<dbReference type="Gene3D" id="2.170.270.10">
    <property type="entry name" value="SET domain"/>
    <property type="match status" value="1"/>
</dbReference>
<dbReference type="InterPro" id="IPR025788">
    <property type="entry name" value="Set2_fungi"/>
</dbReference>
<dbReference type="SMART" id="SM00570">
    <property type="entry name" value="AWS"/>
    <property type="match status" value="1"/>
</dbReference>